<organism evidence="1">
    <name type="scientific">Spirodela intermedia</name>
    <name type="common">Intermediate duckweed</name>
    <dbReference type="NCBI Taxonomy" id="51605"/>
    <lineage>
        <taxon>Eukaryota</taxon>
        <taxon>Viridiplantae</taxon>
        <taxon>Streptophyta</taxon>
        <taxon>Embryophyta</taxon>
        <taxon>Tracheophyta</taxon>
        <taxon>Spermatophyta</taxon>
        <taxon>Magnoliopsida</taxon>
        <taxon>Liliopsida</taxon>
        <taxon>Araceae</taxon>
        <taxon>Lemnoideae</taxon>
        <taxon>Spirodela</taxon>
    </lineage>
</organism>
<dbReference type="PANTHER" id="PTHR28630:SF11">
    <property type="entry name" value="THIOREDOXIN-LIKE PROTEIN AAED1, CHLOROPLASTIC"/>
    <property type="match status" value="1"/>
</dbReference>
<dbReference type="InterPro" id="IPR036249">
    <property type="entry name" value="Thioredoxin-like_sf"/>
</dbReference>
<evidence type="ECO:0000313" key="2">
    <source>
        <dbReference type="Proteomes" id="UP001189122"/>
    </source>
</evidence>
<dbReference type="Proteomes" id="UP001189122">
    <property type="component" value="Unassembled WGS sequence"/>
</dbReference>
<dbReference type="PANTHER" id="PTHR28630">
    <property type="match status" value="1"/>
</dbReference>
<dbReference type="EMBL" id="LR743599">
    <property type="protein sequence ID" value="CAA2630093.1"/>
    <property type="molecule type" value="Genomic_DNA"/>
</dbReference>
<proteinExistence type="predicted"/>
<dbReference type="GO" id="GO:0009507">
    <property type="term" value="C:chloroplast"/>
    <property type="evidence" value="ECO:0007669"/>
    <property type="project" value="TreeGrafter"/>
</dbReference>
<dbReference type="CDD" id="cd02970">
    <property type="entry name" value="PRX_like2"/>
    <property type="match status" value="1"/>
</dbReference>
<gene>
    <name evidence="1" type="ORF">SI7747_12015731</name>
</gene>
<sequence length="258" mass="27709">MAAAFHALPSPTTAALPQKSWSPLVTARSAKPVRGLVSLNLRIPLAQRNRSGRLPPPVAAVSGSPSSADVVTSKDFADLLEGVEVFDLEGRPIPIIDLWKDRKAVIGFARHFGCVFCRRKADLLASKKEVMDAAGVALVLIGPGSVDQAKAFSQQTKFKGEVYADPGHLSFEALNFVSGVTTTFTPLAGLKIIQLYMQGYRQDWGLSFKKDTVARGGWQQGGILVAGPGKSNISYFHKEKEAGDDPDIQEVINACCSQ</sequence>
<dbReference type="Gene3D" id="3.40.30.10">
    <property type="entry name" value="Glutaredoxin"/>
    <property type="match status" value="1"/>
</dbReference>
<keyword evidence="2" id="KW-1185">Reference proteome</keyword>
<dbReference type="AlphaFoldDB" id="A0A7I8JGT4"/>
<evidence type="ECO:0000313" key="1">
    <source>
        <dbReference type="EMBL" id="CAA2630093.1"/>
    </source>
</evidence>
<accession>A0A7I8JGT4</accession>
<reference evidence="1 2" key="1">
    <citation type="submission" date="2019-12" db="EMBL/GenBank/DDBJ databases">
        <authorList>
            <person name="Scholz U."/>
            <person name="Mascher M."/>
            <person name="Fiebig A."/>
        </authorList>
    </citation>
    <scope>NUCLEOTIDE SEQUENCE</scope>
</reference>
<protein>
    <submittedName>
        <fullName evidence="1">Uncharacterized protein</fullName>
    </submittedName>
</protein>
<name>A0A7I8JGT4_SPIIN</name>
<dbReference type="EMBL" id="CACRZD030000012">
    <property type="protein sequence ID" value="CAA6669336.1"/>
    <property type="molecule type" value="Genomic_DNA"/>
</dbReference>
<dbReference type="InterPro" id="IPR032801">
    <property type="entry name" value="PXL2A/B/C"/>
</dbReference>
<dbReference type="SUPFAM" id="SSF52833">
    <property type="entry name" value="Thioredoxin-like"/>
    <property type="match status" value="1"/>
</dbReference>
<dbReference type="Pfam" id="PF13911">
    <property type="entry name" value="AhpC-TSA_2"/>
    <property type="match status" value="1"/>
</dbReference>